<gene>
    <name evidence="1" type="ORF">FJY75_02630</name>
</gene>
<proteinExistence type="predicted"/>
<comment type="caution">
    <text evidence="1">The sequence shown here is derived from an EMBL/GenBank/DDBJ whole genome shotgun (WGS) entry which is preliminary data.</text>
</comment>
<evidence type="ECO:0008006" key="3">
    <source>
        <dbReference type="Google" id="ProtNLM"/>
    </source>
</evidence>
<protein>
    <recommendedName>
        <fullName evidence="3">Tetratricopeptide repeat protein</fullName>
    </recommendedName>
</protein>
<sequence length="508" mass="54685">MSRGRPRGAAGRGALSAGRPLLQRWALGCLLALALALQAAGCASYTTRLRELRPAASQGDWAGALAQVEKKGRPGELLYHLERGALLRYAGSYAESNEELDRAAQRLDELYTISLSQRGLTFLLSDESEDYRGEVHEGNYLHYLRVLNYLELGDRRAAAVEARRLAQRLAFVADTQAGRPAARGDPFLHYLSGAVLEDEGEWNHALVSYRLALEGWSDPGSACGGEAPAWLAGDLARAAVRAGVSLEEIGLGDLAASRPVAPREGKAGTLLLFFESGWAPMKTSEHLRLPIFAHDPEWRGEDGARAGGAVLAQRVRHRRERGEWAAEPAKVAYFLDVALPLLGPARPGAAECRASLLPLDGEAALGGAFETRTAAAPAIEARTAAAPMSDLACRVRDAFAADEAGVIVKTIARALLKYWTARKAEKQGGPLAGILANIAGVATEKADTRAWLMLPSRILGARLELPPGRYRLRLEARDGEGRVVESGTREIQVDADARTLIAWRSFAL</sequence>
<evidence type="ECO:0000313" key="1">
    <source>
        <dbReference type="EMBL" id="MBM3316725.1"/>
    </source>
</evidence>
<dbReference type="EMBL" id="VGIY01000036">
    <property type="protein sequence ID" value="MBM3316725.1"/>
    <property type="molecule type" value="Genomic_DNA"/>
</dbReference>
<organism evidence="1 2">
    <name type="scientific">Eiseniibacteriota bacterium</name>
    <dbReference type="NCBI Taxonomy" id="2212470"/>
    <lineage>
        <taxon>Bacteria</taxon>
        <taxon>Candidatus Eiseniibacteriota</taxon>
    </lineage>
</organism>
<evidence type="ECO:0000313" key="2">
    <source>
        <dbReference type="Proteomes" id="UP000748308"/>
    </source>
</evidence>
<dbReference type="AlphaFoldDB" id="A0A938BPZ3"/>
<name>A0A938BPZ3_UNCEI</name>
<dbReference type="Proteomes" id="UP000748308">
    <property type="component" value="Unassembled WGS sequence"/>
</dbReference>
<reference evidence="1" key="1">
    <citation type="submission" date="2019-03" db="EMBL/GenBank/DDBJ databases">
        <title>Lake Tanganyika Metagenome-Assembled Genomes (MAGs).</title>
        <authorList>
            <person name="Tran P."/>
        </authorList>
    </citation>
    <scope>NUCLEOTIDE SEQUENCE</scope>
    <source>
        <strain evidence="1">M_DeepCast_400m_m2_100</strain>
    </source>
</reference>
<accession>A0A938BPZ3</accession>